<proteinExistence type="inferred from homology"/>
<evidence type="ECO:0000259" key="6">
    <source>
        <dbReference type="Pfam" id="PF00881"/>
    </source>
</evidence>
<dbReference type="PANTHER" id="PTHR43673">
    <property type="entry name" value="NAD(P)H NITROREDUCTASE YDGI-RELATED"/>
    <property type="match status" value="1"/>
</dbReference>
<dbReference type="Gene3D" id="3.40.109.10">
    <property type="entry name" value="NADH Oxidase"/>
    <property type="match status" value="1"/>
</dbReference>
<dbReference type="SUPFAM" id="SSF55469">
    <property type="entry name" value="FMN-dependent nitroreductase-like"/>
    <property type="match status" value="1"/>
</dbReference>
<dbReference type="EMBL" id="CP058554">
    <property type="protein sequence ID" value="QMV74572.1"/>
    <property type="molecule type" value="Genomic_DNA"/>
</dbReference>
<feature type="domain" description="Nitroreductase" evidence="6">
    <location>
        <begin position="8"/>
        <end position="194"/>
    </location>
</feature>
<keyword evidence="4" id="KW-0288">FMN</keyword>
<evidence type="ECO:0000256" key="4">
    <source>
        <dbReference type="ARBA" id="ARBA00022643"/>
    </source>
</evidence>
<reference evidence="7 8" key="1">
    <citation type="journal article" date="2020" name="G3 (Bethesda)">
        <title>CeMbio - The Caenorhabditis elegans Microbiome Resource.</title>
        <authorList>
            <person name="Dirksen P."/>
            <person name="Assie A."/>
            <person name="Zimmermann J."/>
            <person name="Zhang F."/>
            <person name="Tietje A.M."/>
            <person name="Marsh S.A."/>
            <person name="Felix M.A."/>
            <person name="Shapira M."/>
            <person name="Kaleta C."/>
            <person name="Schulenburg H."/>
            <person name="Samuel B."/>
        </authorList>
    </citation>
    <scope>NUCLEOTIDE SEQUENCE [LARGE SCALE GENOMIC DNA]</scope>
    <source>
        <strain evidence="7 8">BIGb0172</strain>
    </source>
</reference>
<dbReference type="PANTHER" id="PTHR43673:SF2">
    <property type="entry name" value="NITROREDUCTASE"/>
    <property type="match status" value="1"/>
</dbReference>
<keyword evidence="8" id="KW-1185">Reference proteome</keyword>
<keyword evidence="3" id="KW-0285">Flavoprotein</keyword>
<evidence type="ECO:0000256" key="5">
    <source>
        <dbReference type="ARBA" id="ARBA00023002"/>
    </source>
</evidence>
<dbReference type="CDD" id="cd02136">
    <property type="entry name" value="PnbA_NfnB-like"/>
    <property type="match status" value="1"/>
</dbReference>
<evidence type="ECO:0000256" key="2">
    <source>
        <dbReference type="ARBA" id="ARBA00007118"/>
    </source>
</evidence>
<dbReference type="Pfam" id="PF00881">
    <property type="entry name" value="Nitroreductase"/>
    <property type="match status" value="1"/>
</dbReference>
<protein>
    <submittedName>
        <fullName evidence="7">Nitroreductase</fullName>
    </submittedName>
</protein>
<dbReference type="InterPro" id="IPR029479">
    <property type="entry name" value="Nitroreductase"/>
</dbReference>
<evidence type="ECO:0000313" key="7">
    <source>
        <dbReference type="EMBL" id="QMV74572.1"/>
    </source>
</evidence>
<dbReference type="GO" id="GO:0016491">
    <property type="term" value="F:oxidoreductase activity"/>
    <property type="evidence" value="ECO:0007669"/>
    <property type="project" value="UniProtKB-KW"/>
</dbReference>
<name>A0A7G5EKP7_9BURK</name>
<dbReference type="Proteomes" id="UP000515240">
    <property type="component" value="Chromosome"/>
</dbReference>
<evidence type="ECO:0000256" key="3">
    <source>
        <dbReference type="ARBA" id="ARBA00022630"/>
    </source>
</evidence>
<evidence type="ECO:0000313" key="8">
    <source>
        <dbReference type="Proteomes" id="UP000515240"/>
    </source>
</evidence>
<dbReference type="KEGG" id="cpis:HS961_17985"/>
<dbReference type="InterPro" id="IPR000415">
    <property type="entry name" value="Nitroreductase-like"/>
</dbReference>
<organism evidence="7 8">
    <name type="scientific">Comamonas piscis</name>
    <dbReference type="NCBI Taxonomy" id="1562974"/>
    <lineage>
        <taxon>Bacteria</taxon>
        <taxon>Pseudomonadati</taxon>
        <taxon>Pseudomonadota</taxon>
        <taxon>Betaproteobacteria</taxon>
        <taxon>Burkholderiales</taxon>
        <taxon>Comamonadaceae</taxon>
        <taxon>Comamonas</taxon>
    </lineage>
</organism>
<comment type="similarity">
    <text evidence="2">Belongs to the nitroreductase family.</text>
</comment>
<keyword evidence="5" id="KW-0560">Oxidoreductase</keyword>
<sequence>MNVTQAMKERRSVRSFLPKAPPALEVHSLIADAAQAASGGNLQPWRVVALAGDALQELTDAIASAQPLPEGGNNYTYPPNLWEPYRTRRFKNGEDLYKTIEIPREDKAARLEQLAKNGRFFDAPVGLLVFADERMGYAQWVDLGIYLQSLMLLATERGLATCAQGYWRRYGDTVERVLKAPEPYKVAYGIALGYEDLAAPINTLRAERAPFGDWAQMRGFDGI</sequence>
<evidence type="ECO:0000256" key="1">
    <source>
        <dbReference type="ARBA" id="ARBA00001917"/>
    </source>
</evidence>
<comment type="cofactor">
    <cofactor evidence="1">
        <name>FMN</name>
        <dbReference type="ChEBI" id="CHEBI:58210"/>
    </cofactor>
</comment>
<gene>
    <name evidence="7" type="ORF">HS961_17985</name>
</gene>
<dbReference type="RefSeq" id="WP_182324343.1">
    <property type="nucleotide sequence ID" value="NZ_CP058554.1"/>
</dbReference>
<dbReference type="AlphaFoldDB" id="A0A7G5EKP7"/>
<accession>A0A7G5EKP7</accession>